<proteinExistence type="predicted"/>
<evidence type="ECO:0008006" key="3">
    <source>
        <dbReference type="Google" id="ProtNLM"/>
    </source>
</evidence>
<evidence type="ECO:0000313" key="2">
    <source>
        <dbReference type="Proteomes" id="UP000549695"/>
    </source>
</evidence>
<evidence type="ECO:0000313" key="1">
    <source>
        <dbReference type="EMBL" id="NYG02561.1"/>
    </source>
</evidence>
<dbReference type="Gene3D" id="3.40.50.880">
    <property type="match status" value="1"/>
</dbReference>
<sequence length="238" mass="25432">MSRPVAIVLADAWTRPSAGDHTDDTEAVADLLRRSGHGFDVRTAGPAGDRPLREALSDPDTVLFAHPGASGDDESAFRRLRADKGAIRRFVHGGGCYLGVCMGAFLVERGFLNLVGLAVDEYWSRPGADPSTPDPALVTVRWRGAERRMYLQDGGVIRPTRRALAETEILATYADGTVAACVTRCGDGAVGVVGPHPEAPPSWFHDHGVDLPADHDHDLGVDLVDTLFRTVHGSTPPP</sequence>
<dbReference type="SUPFAM" id="SSF52317">
    <property type="entry name" value="Class I glutamine amidotransferase-like"/>
    <property type="match status" value="1"/>
</dbReference>
<reference evidence="1 2" key="1">
    <citation type="submission" date="2020-07" db="EMBL/GenBank/DDBJ databases">
        <title>Sequencing the genomes of 1000 actinobacteria strains.</title>
        <authorList>
            <person name="Klenk H.-P."/>
        </authorList>
    </citation>
    <scope>NUCLEOTIDE SEQUENCE [LARGE SCALE GENOMIC DNA]</scope>
    <source>
        <strain evidence="1 2">DSM 44749</strain>
    </source>
</reference>
<accession>A0A852W586</accession>
<dbReference type="EMBL" id="JACCCZ010000001">
    <property type="protein sequence ID" value="NYG02561.1"/>
    <property type="molecule type" value="Genomic_DNA"/>
</dbReference>
<dbReference type="CDD" id="cd03128">
    <property type="entry name" value="GAT_1"/>
    <property type="match status" value="1"/>
</dbReference>
<gene>
    <name evidence="1" type="ORF">HDA37_002846</name>
</gene>
<dbReference type="GeneID" id="98052598"/>
<dbReference type="InterPro" id="IPR029062">
    <property type="entry name" value="Class_I_gatase-like"/>
</dbReference>
<protein>
    <recommendedName>
        <fullName evidence="3">Biotin-protein ligase N-terminal domain-containing protein</fullName>
    </recommendedName>
</protein>
<dbReference type="Proteomes" id="UP000549695">
    <property type="component" value="Unassembled WGS sequence"/>
</dbReference>
<comment type="caution">
    <text evidence="1">The sequence shown here is derived from an EMBL/GenBank/DDBJ whole genome shotgun (WGS) entry which is preliminary data.</text>
</comment>
<organism evidence="1 2">
    <name type="scientific">Pseudonocardia alni</name>
    <name type="common">Amycolata alni</name>
    <dbReference type="NCBI Taxonomy" id="33907"/>
    <lineage>
        <taxon>Bacteria</taxon>
        <taxon>Bacillati</taxon>
        <taxon>Actinomycetota</taxon>
        <taxon>Actinomycetes</taxon>
        <taxon>Pseudonocardiales</taxon>
        <taxon>Pseudonocardiaceae</taxon>
        <taxon>Pseudonocardia</taxon>
    </lineage>
</organism>
<dbReference type="AlphaFoldDB" id="A0A852W586"/>
<keyword evidence="2" id="KW-1185">Reference proteome</keyword>
<name>A0A852W586_PSEA5</name>
<dbReference type="RefSeq" id="WP_179761351.1">
    <property type="nucleotide sequence ID" value="NZ_BAAAJZ010000003.1"/>
</dbReference>